<dbReference type="PANTHER" id="PTHR48207:SF4">
    <property type="entry name" value="BLL6097 PROTEIN"/>
    <property type="match status" value="1"/>
</dbReference>
<name>A0AAU7Z452_9BACT</name>
<gene>
    <name evidence="2" type="ORF">RBB81_07395</name>
</gene>
<proteinExistence type="predicted"/>
<dbReference type="InterPro" id="IPR023606">
    <property type="entry name" value="CoA-Trfase_III_dom_1_sf"/>
</dbReference>
<keyword evidence="1 2" id="KW-0808">Transferase</keyword>
<dbReference type="EC" id="2.8.3.-" evidence="2"/>
<dbReference type="Gene3D" id="3.30.1540.10">
    <property type="entry name" value="formyl-coa transferase, domain 3"/>
    <property type="match status" value="1"/>
</dbReference>
<dbReference type="EMBL" id="CP132938">
    <property type="protein sequence ID" value="XCB23740.1"/>
    <property type="molecule type" value="Genomic_DNA"/>
</dbReference>
<sequence length="412" mass="45367">MFNRIEFTSGPGGPLHGIRILDLSRLVAGNTLTMVLADLGADVIKIEPPGGDTLREWRVAGVETAWKTYSRNKRSLCLNLRDEGSRDILLRLTTEAHVMVESFRPGTLEKMNLAPMTLFAANPKLVLARISGWGQTGPYAERPGFGTLVEGMSGFASMNGFADREPVLPPIYLGDMTAGLYGAIGILSALRHVEVNHGEGQVIDIPLLDPLFSILGAQAANHRLTRVVKPRTGSRSTNSAPRNVYRTLDEHWICLSGSTQKMAEKIFRAINRPELITDPRFSTNENRLHNVVELDRMIASFILTLNQQECLDLFQKNGVTVGPIYDMSDIEHDPHFHARQIVVELPDTDLGTIPVHTISPRLSATPGRFRRAAPHLGEDTHDVLGEIGYTDSAIAGFISSGLVKMPDKPEKR</sequence>
<reference evidence="2" key="2">
    <citation type="journal article" date="2024" name="Environ. Microbiol.">
        <title>Genome analysis and description of Tunturibacter gen. nov. expands the diversity of Terriglobia in tundra soils.</title>
        <authorList>
            <person name="Messyasz A."/>
            <person name="Mannisto M.K."/>
            <person name="Kerkhof L.J."/>
            <person name="Haggblom M.M."/>
        </authorList>
    </citation>
    <scope>NUCLEOTIDE SEQUENCE</scope>
    <source>
        <strain evidence="2">M8UP39</strain>
    </source>
</reference>
<dbReference type="SUPFAM" id="SSF89796">
    <property type="entry name" value="CoA-transferase family III (CaiB/BaiF)"/>
    <property type="match status" value="1"/>
</dbReference>
<protein>
    <submittedName>
        <fullName evidence="2">CoA transferase</fullName>
        <ecNumber evidence="2">2.8.3.-</ecNumber>
    </submittedName>
</protein>
<dbReference type="GO" id="GO:0008410">
    <property type="term" value="F:CoA-transferase activity"/>
    <property type="evidence" value="ECO:0007669"/>
    <property type="project" value="TreeGrafter"/>
</dbReference>
<dbReference type="InterPro" id="IPR003673">
    <property type="entry name" value="CoA-Trfase_fam_III"/>
</dbReference>
<evidence type="ECO:0000256" key="1">
    <source>
        <dbReference type="ARBA" id="ARBA00022679"/>
    </source>
</evidence>
<dbReference type="PANTHER" id="PTHR48207">
    <property type="entry name" value="SUCCINATE--HYDROXYMETHYLGLUTARATE COA-TRANSFERASE"/>
    <property type="match status" value="1"/>
</dbReference>
<accession>A0AAU7Z452</accession>
<dbReference type="InterPro" id="IPR044855">
    <property type="entry name" value="CoA-Trfase_III_dom3_sf"/>
</dbReference>
<organism evidence="2">
    <name type="scientific">Tunturiibacter gelidiferens</name>
    <dbReference type="NCBI Taxonomy" id="3069689"/>
    <lineage>
        <taxon>Bacteria</taxon>
        <taxon>Pseudomonadati</taxon>
        <taxon>Acidobacteriota</taxon>
        <taxon>Terriglobia</taxon>
        <taxon>Terriglobales</taxon>
        <taxon>Acidobacteriaceae</taxon>
        <taxon>Tunturiibacter</taxon>
    </lineage>
</organism>
<dbReference type="Gene3D" id="3.40.50.10540">
    <property type="entry name" value="Crotonobetainyl-coa:carnitine coa-transferase, domain 1"/>
    <property type="match status" value="1"/>
</dbReference>
<evidence type="ECO:0000313" key="2">
    <source>
        <dbReference type="EMBL" id="XCB23740.1"/>
    </source>
</evidence>
<dbReference type="InterPro" id="IPR050483">
    <property type="entry name" value="CoA-transferase_III_domain"/>
</dbReference>
<reference evidence="2" key="1">
    <citation type="submission" date="2023-08" db="EMBL/GenBank/DDBJ databases">
        <authorList>
            <person name="Messyasz A."/>
            <person name="Mannisto M.K."/>
            <person name="Kerkhof L.J."/>
            <person name="Haggblom M."/>
        </authorList>
    </citation>
    <scope>NUCLEOTIDE SEQUENCE</scope>
    <source>
        <strain evidence="2">M8UP39</strain>
    </source>
</reference>
<dbReference type="KEGG" id="tgi:RBB81_07395"/>
<dbReference type="RefSeq" id="WP_353073240.1">
    <property type="nucleotide sequence ID" value="NZ_CP132938.1"/>
</dbReference>
<dbReference type="Pfam" id="PF02515">
    <property type="entry name" value="CoA_transf_3"/>
    <property type="match status" value="1"/>
</dbReference>
<dbReference type="AlphaFoldDB" id="A0AAU7Z452"/>